<dbReference type="RefSeq" id="WP_311924150.1">
    <property type="nucleotide sequence ID" value="NZ_JARPWV010000036.1"/>
</dbReference>
<keyword evidence="2" id="KW-0229">DNA integration</keyword>
<dbReference type="PROSITE" id="PS51736">
    <property type="entry name" value="RECOMBINASES_3"/>
    <property type="match status" value="1"/>
</dbReference>
<dbReference type="GO" id="GO:0006310">
    <property type="term" value="P:DNA recombination"/>
    <property type="evidence" value="ECO:0007669"/>
    <property type="project" value="UniProtKB-KW"/>
</dbReference>
<sequence length="197" mass="23157">MSRIGYARVSSLDQNLDRQLEVLEKSCSKVFSDKLSGKNTNRPALLEMLDYIREGDIVVVTELERLGRNNKELTDLMYQIQNKRATLEVLNLPTTKGIEDENLRTLINNLIIEIYKYQAESERMRILERQKQGIAIAKREGKYKGRKPLFNEPDARLQHAFKLYKDGMSDKDVERNTGINRETFRRYRKKFGIERLK</sequence>
<keyword evidence="3" id="KW-0238">DNA-binding</keyword>
<dbReference type="GO" id="GO:0003677">
    <property type="term" value="F:DNA binding"/>
    <property type="evidence" value="ECO:0007669"/>
    <property type="project" value="UniProtKB-KW"/>
</dbReference>
<dbReference type="AlphaFoldDB" id="A0ABD5F340"/>
<dbReference type="Pfam" id="PF00239">
    <property type="entry name" value="Resolvase"/>
    <property type="match status" value="1"/>
</dbReference>
<comment type="caution">
    <text evidence="8">The sequence shown here is derived from an EMBL/GenBank/DDBJ whole genome shotgun (WGS) entry which is preliminary data.</text>
</comment>
<reference evidence="8 9" key="1">
    <citation type="submission" date="2023-03" db="EMBL/GenBank/DDBJ databases">
        <authorList>
            <person name="Shen W."/>
            <person name="Cai J."/>
        </authorList>
    </citation>
    <scope>NUCLEOTIDE SEQUENCE [LARGE SCALE GENOMIC DNA]</scope>
    <source>
        <strain evidence="8 9">Y2</strain>
    </source>
</reference>
<organism evidence="8 9">
    <name type="scientific">Enterococcus avium</name>
    <name type="common">Streptococcus avium</name>
    <dbReference type="NCBI Taxonomy" id="33945"/>
    <lineage>
        <taxon>Bacteria</taxon>
        <taxon>Bacillati</taxon>
        <taxon>Bacillota</taxon>
        <taxon>Bacilli</taxon>
        <taxon>Lactobacillales</taxon>
        <taxon>Enterococcaceae</taxon>
        <taxon>Enterococcus</taxon>
    </lineage>
</organism>
<accession>A0ABD5F340</accession>
<dbReference type="InterPro" id="IPR006119">
    <property type="entry name" value="Resolv_N"/>
</dbReference>
<evidence type="ECO:0000256" key="1">
    <source>
        <dbReference type="ARBA" id="ARBA00009913"/>
    </source>
</evidence>
<dbReference type="PANTHER" id="PTHR30461">
    <property type="entry name" value="DNA-INVERTASE FROM LAMBDOID PROPHAGE"/>
    <property type="match status" value="1"/>
</dbReference>
<feature type="active site" description="O-(5'-phospho-DNA)-serine intermediate" evidence="5 6">
    <location>
        <position position="10"/>
    </location>
</feature>
<feature type="domain" description="Resolvase/invertase-type recombinase catalytic" evidence="7">
    <location>
        <begin position="2"/>
        <end position="141"/>
    </location>
</feature>
<dbReference type="InterPro" id="IPR050639">
    <property type="entry name" value="SSR_resolvase"/>
</dbReference>
<dbReference type="PROSITE" id="PS00397">
    <property type="entry name" value="RECOMBINASES_1"/>
    <property type="match status" value="1"/>
</dbReference>
<gene>
    <name evidence="8" type="ORF">P7D79_01310</name>
</gene>
<dbReference type="SUPFAM" id="SSF53041">
    <property type="entry name" value="Resolvase-like"/>
    <property type="match status" value="1"/>
</dbReference>
<dbReference type="InterPro" id="IPR036162">
    <property type="entry name" value="Resolvase-like_N_sf"/>
</dbReference>
<evidence type="ECO:0000259" key="7">
    <source>
        <dbReference type="PROSITE" id="PS51736"/>
    </source>
</evidence>
<comment type="similarity">
    <text evidence="1">Belongs to the site-specific recombinase resolvase family.</text>
</comment>
<dbReference type="CDD" id="cd03768">
    <property type="entry name" value="SR_ResInv"/>
    <property type="match status" value="1"/>
</dbReference>
<dbReference type="Proteomes" id="UP001264335">
    <property type="component" value="Unassembled WGS sequence"/>
</dbReference>
<evidence type="ECO:0000256" key="2">
    <source>
        <dbReference type="ARBA" id="ARBA00022908"/>
    </source>
</evidence>
<dbReference type="PANTHER" id="PTHR30461:SF26">
    <property type="entry name" value="RESOLVASE HOMOLOG YNEB"/>
    <property type="match status" value="1"/>
</dbReference>
<dbReference type="EMBL" id="JARPWY010000002">
    <property type="protein sequence ID" value="MDT2512859.1"/>
    <property type="molecule type" value="Genomic_DNA"/>
</dbReference>
<evidence type="ECO:0000256" key="3">
    <source>
        <dbReference type="ARBA" id="ARBA00023125"/>
    </source>
</evidence>
<dbReference type="SMART" id="SM00857">
    <property type="entry name" value="Resolvase"/>
    <property type="match status" value="1"/>
</dbReference>
<keyword evidence="4" id="KW-0233">DNA recombination</keyword>
<evidence type="ECO:0000313" key="9">
    <source>
        <dbReference type="Proteomes" id="UP001264335"/>
    </source>
</evidence>
<dbReference type="GO" id="GO:0015074">
    <property type="term" value="P:DNA integration"/>
    <property type="evidence" value="ECO:0007669"/>
    <property type="project" value="UniProtKB-KW"/>
</dbReference>
<evidence type="ECO:0000313" key="8">
    <source>
        <dbReference type="EMBL" id="MDT2512859.1"/>
    </source>
</evidence>
<proteinExistence type="inferred from homology"/>
<dbReference type="Gene3D" id="3.40.50.1390">
    <property type="entry name" value="Resolvase, N-terminal catalytic domain"/>
    <property type="match status" value="1"/>
</dbReference>
<evidence type="ECO:0000256" key="6">
    <source>
        <dbReference type="PROSITE-ProRule" id="PRU10137"/>
    </source>
</evidence>
<name>A0ABD5F340_ENTAV</name>
<dbReference type="InterPro" id="IPR006118">
    <property type="entry name" value="Recombinase_CS"/>
</dbReference>
<evidence type="ECO:0000256" key="5">
    <source>
        <dbReference type="PIRSR" id="PIRSR606118-50"/>
    </source>
</evidence>
<protein>
    <submittedName>
        <fullName evidence="8">Recombinase family protein</fullName>
    </submittedName>
</protein>
<evidence type="ECO:0000256" key="4">
    <source>
        <dbReference type="ARBA" id="ARBA00023172"/>
    </source>
</evidence>